<sequence>MSDVVMTEKKAGVLSKSMKLVYVYAMATGAIFTFMCYWDGIFMSYTGPATFLAFALMTLAVLPTAFVYAEYSTMLPSTGSCLVFNTVGLNKHAGFWSAWLIMCAWIAVPAAGVLGIIDWLNYQFHLNLVGTKAVIVGALVLCAWCVLSMYKNVVAGKVQSFMLFAGIAGILICSVMFLCSGHWSISNFTDFFTSSNMKQYGGSFASTGVAWIVGCSFMITPYFGFETVPAMVEEGDFPIKDQKKAILGSVLTCGAIYTIFYFCMAGVMPWGEMTNNGDCSPFITFNALKTCFGDKIAWFVLVMGIVGVVFPIGTSVLGFWYSGVRMIFAMGRQNFLPKQFSYTNKYNQPILPNILILLVSIGFIAMQSITAFFDLMAFACALCYVITSISSLVADKKHPEWERPYKCAKALKIASLIIMAVIAFFCTIGIKRTTWIGFIGYIGVGALLWLYMIFIKWPKEKVWMKTPDGEKEF</sequence>
<dbReference type="Proteomes" id="UP000621540">
    <property type="component" value="Unassembled WGS sequence"/>
</dbReference>
<protein>
    <submittedName>
        <fullName evidence="7">APC family permease</fullName>
    </submittedName>
</protein>
<evidence type="ECO:0000256" key="6">
    <source>
        <dbReference type="SAM" id="Phobius"/>
    </source>
</evidence>
<evidence type="ECO:0000256" key="1">
    <source>
        <dbReference type="ARBA" id="ARBA00004651"/>
    </source>
</evidence>
<feature type="transmembrane region" description="Helical" evidence="6">
    <location>
        <begin position="296"/>
        <end position="322"/>
    </location>
</feature>
<name>A0ABR7I9C9_9FIRM</name>
<feature type="transmembrane region" description="Helical" evidence="6">
    <location>
        <begin position="375"/>
        <end position="393"/>
    </location>
</feature>
<dbReference type="EMBL" id="JACOQH010000003">
    <property type="protein sequence ID" value="MBC5753549.1"/>
    <property type="molecule type" value="Genomic_DNA"/>
</dbReference>
<feature type="transmembrane region" description="Helical" evidence="6">
    <location>
        <begin position="21"/>
        <end position="45"/>
    </location>
</feature>
<comment type="caution">
    <text evidence="7">The sequence shown here is derived from an EMBL/GenBank/DDBJ whole genome shotgun (WGS) entry which is preliminary data.</text>
</comment>
<keyword evidence="2" id="KW-1003">Cell membrane</keyword>
<keyword evidence="3 6" id="KW-0812">Transmembrane</keyword>
<evidence type="ECO:0000256" key="2">
    <source>
        <dbReference type="ARBA" id="ARBA00022475"/>
    </source>
</evidence>
<dbReference type="InterPro" id="IPR002293">
    <property type="entry name" value="AA/rel_permease1"/>
</dbReference>
<feature type="transmembrane region" description="Helical" evidence="6">
    <location>
        <begin position="129"/>
        <end position="150"/>
    </location>
</feature>
<keyword evidence="8" id="KW-1185">Reference proteome</keyword>
<keyword evidence="5 6" id="KW-0472">Membrane</keyword>
<feature type="transmembrane region" description="Helical" evidence="6">
    <location>
        <begin position="203"/>
        <end position="225"/>
    </location>
</feature>
<accession>A0ABR7I9C9</accession>
<reference evidence="7 8" key="1">
    <citation type="submission" date="2020-08" db="EMBL/GenBank/DDBJ databases">
        <title>Genome public.</title>
        <authorList>
            <person name="Liu C."/>
            <person name="Sun Q."/>
        </authorList>
    </citation>
    <scope>NUCLEOTIDE SEQUENCE [LARGE SCALE GENOMIC DNA]</scope>
    <source>
        <strain evidence="7 8">BX0805</strain>
    </source>
</reference>
<feature type="transmembrane region" description="Helical" evidence="6">
    <location>
        <begin position="51"/>
        <end position="72"/>
    </location>
</feature>
<dbReference type="PIRSF" id="PIRSF006060">
    <property type="entry name" value="AA_transporter"/>
    <property type="match status" value="1"/>
</dbReference>
<evidence type="ECO:0000256" key="4">
    <source>
        <dbReference type="ARBA" id="ARBA00022989"/>
    </source>
</evidence>
<feature type="transmembrane region" description="Helical" evidence="6">
    <location>
        <begin position="162"/>
        <end position="183"/>
    </location>
</feature>
<dbReference type="Gene3D" id="1.20.1740.10">
    <property type="entry name" value="Amino acid/polyamine transporter I"/>
    <property type="match status" value="1"/>
</dbReference>
<organism evidence="7 8">
    <name type="scientific">Roseburia yibonii</name>
    <dbReference type="NCBI Taxonomy" id="2763063"/>
    <lineage>
        <taxon>Bacteria</taxon>
        <taxon>Bacillati</taxon>
        <taxon>Bacillota</taxon>
        <taxon>Clostridia</taxon>
        <taxon>Lachnospirales</taxon>
        <taxon>Lachnospiraceae</taxon>
        <taxon>Roseburia</taxon>
    </lineage>
</organism>
<comment type="subcellular location">
    <subcellularLocation>
        <location evidence="1">Cell membrane</location>
        <topology evidence="1">Multi-pass membrane protein</topology>
    </subcellularLocation>
</comment>
<feature type="transmembrane region" description="Helical" evidence="6">
    <location>
        <begin position="436"/>
        <end position="455"/>
    </location>
</feature>
<gene>
    <name evidence="7" type="ORF">H8Z76_05810</name>
</gene>
<feature type="transmembrane region" description="Helical" evidence="6">
    <location>
        <begin position="93"/>
        <end position="117"/>
    </location>
</feature>
<dbReference type="RefSeq" id="WP_022516137.1">
    <property type="nucleotide sequence ID" value="NZ_JACOQH010000003.1"/>
</dbReference>
<feature type="transmembrane region" description="Helical" evidence="6">
    <location>
        <begin position="413"/>
        <end position="430"/>
    </location>
</feature>
<evidence type="ECO:0000313" key="7">
    <source>
        <dbReference type="EMBL" id="MBC5753549.1"/>
    </source>
</evidence>
<feature type="transmembrane region" description="Helical" evidence="6">
    <location>
        <begin position="350"/>
        <end position="369"/>
    </location>
</feature>
<proteinExistence type="predicted"/>
<dbReference type="InterPro" id="IPR050367">
    <property type="entry name" value="APC_superfamily"/>
</dbReference>
<evidence type="ECO:0000256" key="5">
    <source>
        <dbReference type="ARBA" id="ARBA00023136"/>
    </source>
</evidence>
<evidence type="ECO:0000313" key="8">
    <source>
        <dbReference type="Proteomes" id="UP000621540"/>
    </source>
</evidence>
<evidence type="ECO:0000256" key="3">
    <source>
        <dbReference type="ARBA" id="ARBA00022692"/>
    </source>
</evidence>
<dbReference type="Pfam" id="PF13520">
    <property type="entry name" value="AA_permease_2"/>
    <property type="match status" value="1"/>
</dbReference>
<feature type="transmembrane region" description="Helical" evidence="6">
    <location>
        <begin position="246"/>
        <end position="268"/>
    </location>
</feature>
<dbReference type="PANTHER" id="PTHR42770">
    <property type="entry name" value="AMINO ACID TRANSPORTER-RELATED"/>
    <property type="match status" value="1"/>
</dbReference>
<dbReference type="PANTHER" id="PTHR42770:SF7">
    <property type="entry name" value="MEMBRANE PROTEIN"/>
    <property type="match status" value="1"/>
</dbReference>
<keyword evidence="4 6" id="KW-1133">Transmembrane helix</keyword>